<comment type="caution">
    <text evidence="1">The sequence shown here is derived from an EMBL/GenBank/DDBJ whole genome shotgun (WGS) entry which is preliminary data.</text>
</comment>
<proteinExistence type="predicted"/>
<dbReference type="OrthoDB" id="7067390at2"/>
<reference evidence="1 2" key="1">
    <citation type="submission" date="2007-03" db="EMBL/GenBank/DDBJ databases">
        <authorList>
            <person name="Stal L."/>
            <person name="Ferriera S."/>
            <person name="Johnson J."/>
            <person name="Kravitz S."/>
            <person name="Beeson K."/>
            <person name="Sutton G."/>
            <person name="Rogers Y.-H."/>
            <person name="Friedman R."/>
            <person name="Frazier M."/>
            <person name="Venter J.C."/>
        </authorList>
    </citation>
    <scope>NUCLEOTIDE SEQUENCE [LARGE SCALE GENOMIC DNA]</scope>
    <source>
        <strain evidence="1 2">CCY0110</strain>
    </source>
</reference>
<dbReference type="EMBL" id="AAXW01000021">
    <property type="protein sequence ID" value="EAZ90693.1"/>
    <property type="molecule type" value="Genomic_DNA"/>
</dbReference>
<protein>
    <recommendedName>
        <fullName evidence="3">Nitrate reductase</fullName>
    </recommendedName>
</protein>
<evidence type="ECO:0008006" key="3">
    <source>
        <dbReference type="Google" id="ProtNLM"/>
    </source>
</evidence>
<dbReference type="eggNOG" id="ENOG50330PZ">
    <property type="taxonomic scope" value="Bacteria"/>
</dbReference>
<sequence length="84" mass="9843">MDLFYRTHLKADPAKVKQVKIWISEILKIDEEIAISLNQLTCHEEDCPPIETAIVIMEKPTKQYKIHKSINEIDRADIEQLIKQ</sequence>
<accession>A3IS15</accession>
<name>A3IS15_9CHRO</name>
<dbReference type="AlphaFoldDB" id="A3IS15"/>
<evidence type="ECO:0000313" key="2">
    <source>
        <dbReference type="Proteomes" id="UP000003781"/>
    </source>
</evidence>
<evidence type="ECO:0000313" key="1">
    <source>
        <dbReference type="EMBL" id="EAZ90693.1"/>
    </source>
</evidence>
<dbReference type="Proteomes" id="UP000003781">
    <property type="component" value="Unassembled WGS sequence"/>
</dbReference>
<gene>
    <name evidence="1" type="ORF">CY0110_32135</name>
</gene>
<dbReference type="RefSeq" id="WP_008276172.1">
    <property type="nucleotide sequence ID" value="NZ_AAXW01000021.1"/>
</dbReference>
<organism evidence="1 2">
    <name type="scientific">Crocosphaera chwakensis CCY0110</name>
    <dbReference type="NCBI Taxonomy" id="391612"/>
    <lineage>
        <taxon>Bacteria</taxon>
        <taxon>Bacillati</taxon>
        <taxon>Cyanobacteriota</taxon>
        <taxon>Cyanophyceae</taxon>
        <taxon>Oscillatoriophycideae</taxon>
        <taxon>Chroococcales</taxon>
        <taxon>Aphanothecaceae</taxon>
        <taxon>Crocosphaera</taxon>
        <taxon>Crocosphaera chwakensis</taxon>
    </lineage>
</organism>
<keyword evidence="2" id="KW-1185">Reference proteome</keyword>